<feature type="coiled-coil region" evidence="1">
    <location>
        <begin position="120"/>
        <end position="202"/>
    </location>
</feature>
<dbReference type="Proteomes" id="UP000051379">
    <property type="component" value="Unassembled WGS sequence"/>
</dbReference>
<comment type="caution">
    <text evidence="2">The sequence shown here is derived from an EMBL/GenBank/DDBJ whole genome shotgun (WGS) entry which is preliminary data.</text>
</comment>
<reference evidence="2 3" key="1">
    <citation type="journal article" date="2015" name="Genome Announc.">
        <title>Expanding the biotechnology potential of lactobacilli through comparative genomics of 213 strains and associated genera.</title>
        <authorList>
            <person name="Sun Z."/>
            <person name="Harris H.M."/>
            <person name="McCann A."/>
            <person name="Guo C."/>
            <person name="Argimon S."/>
            <person name="Zhang W."/>
            <person name="Yang X."/>
            <person name="Jeffery I.B."/>
            <person name="Cooney J.C."/>
            <person name="Kagawa T.F."/>
            <person name="Liu W."/>
            <person name="Song Y."/>
            <person name="Salvetti E."/>
            <person name="Wrobel A."/>
            <person name="Rasinkangas P."/>
            <person name="Parkhill J."/>
            <person name="Rea M.C."/>
            <person name="O'Sullivan O."/>
            <person name="Ritari J."/>
            <person name="Douillard F.P."/>
            <person name="Paul Ross R."/>
            <person name="Yang R."/>
            <person name="Briner A.E."/>
            <person name="Felis G.E."/>
            <person name="de Vos W.M."/>
            <person name="Barrangou R."/>
            <person name="Klaenhammer T.R."/>
            <person name="Caufield P.W."/>
            <person name="Cui Y."/>
            <person name="Zhang H."/>
            <person name="O'Toole P.W."/>
        </authorList>
    </citation>
    <scope>NUCLEOTIDE SEQUENCE [LARGE SCALE GENOMIC DNA]</scope>
    <source>
        <strain evidence="2 3">JCM 17355</strain>
    </source>
</reference>
<evidence type="ECO:0000313" key="3">
    <source>
        <dbReference type="Proteomes" id="UP000051379"/>
    </source>
</evidence>
<gene>
    <name evidence="2" type="ORF">FC88_GL000680</name>
</gene>
<name>A0ABR5P5S3_9LACO</name>
<feature type="coiled-coil region" evidence="1">
    <location>
        <begin position="343"/>
        <end position="414"/>
    </location>
</feature>
<evidence type="ECO:0000313" key="2">
    <source>
        <dbReference type="EMBL" id="KRK92778.1"/>
    </source>
</evidence>
<dbReference type="RefSeq" id="WP_057814410.1">
    <property type="nucleotide sequence ID" value="NZ_AZDO01000098.1"/>
</dbReference>
<feature type="coiled-coil region" evidence="1">
    <location>
        <begin position="442"/>
        <end position="469"/>
    </location>
</feature>
<evidence type="ECO:0000256" key="1">
    <source>
        <dbReference type="SAM" id="Coils"/>
    </source>
</evidence>
<keyword evidence="1" id="KW-0175">Coiled coil</keyword>
<feature type="coiled-coil region" evidence="1">
    <location>
        <begin position="236"/>
        <end position="263"/>
    </location>
</feature>
<organism evidence="2 3">
    <name type="scientific">Companilactobacillus futsaii JCM 17355</name>
    <dbReference type="NCBI Taxonomy" id="1423818"/>
    <lineage>
        <taxon>Bacteria</taxon>
        <taxon>Bacillati</taxon>
        <taxon>Bacillota</taxon>
        <taxon>Bacilli</taxon>
        <taxon>Lactobacillales</taxon>
        <taxon>Lactobacillaceae</taxon>
        <taxon>Companilactobacillus</taxon>
    </lineage>
</organism>
<sequence length="837" mass="96382">MHQLAATYRLLASPILTAGNARLTPILEAMKNAQEGIDNQVIDFVADTQREVNRKKAIFERLSRAQKRLYRLKREIFWRNLNRLKELTLDPYGNNYQKLNNQRSIKERLQHRLSDYIHQLELLKPQLEQAEKQFQLLQQRQAEQKNIENQRKDKQDLVDNLLSKITSYKLTKQKFKQQKSSLLEAQKKFDELNNSKLDLNSEILPLEKDLTDLATNLGQLTNIVDQSDLSSKLTDLKHYLRKIKNLQKDYDNILNNQKHLTEDVQIVSEIRENMDGKIDLRTNGPVVGRIREGLHQDNLDVHNAGAAKMNIRHAELEQKRLDLLETNPDLQEFLNHEALWSKIKNIADKLQQLNDDLKDVDNKIERQTSNISNIEKEISETKEILELNYKGFDLDDQNDKINKLRQEIAKLVIDPDLNVKVAQAKETLNQYQKSQEDLGINKTKVETDIKNINNIIKELTQTLNDLTTQTEANLKILNPYMIEGFKIETVSEAMNFLNQHRSEIRNNSFGDLSDKIGRLIHTNNENGIDPYALDTIFEDRGHNKIASAMRRERSVDQGDLRVVPFDINQAQDLIAKDKDAVERSLEQLNSGNEVAQMTYLEAAVHQISDQYDLIDGYNEMLARGVHSSQGIQLKVSLVPKDIDEQVIEEARNTHLTQRPALLKEVQNRLERLANDGKVADDDELFTEEAHQLLDIRQWSDFQIWIHRKQAETGEFELVDDKFVQSGGSGAEKAQAMVLPLLLVPKMVLHRSNRTDTPHMVMFDEFADKLDPETAKSFARTIDHFGFNFIATMPSGAQNKILADGVENIAYDVIAPAKKDDGKFHKNIVRPAMTWTKA</sequence>
<protein>
    <submittedName>
        <fullName evidence="2">Chromosome segregation ATPase</fullName>
    </submittedName>
</protein>
<proteinExistence type="predicted"/>
<keyword evidence="3" id="KW-1185">Reference proteome</keyword>
<accession>A0ABR5P5S3</accession>
<dbReference type="Pfam" id="PF13558">
    <property type="entry name" value="SbcC_Walker_B"/>
    <property type="match status" value="1"/>
</dbReference>
<dbReference type="EMBL" id="AZDO01000098">
    <property type="protein sequence ID" value="KRK92778.1"/>
    <property type="molecule type" value="Genomic_DNA"/>
</dbReference>